<protein>
    <submittedName>
        <fullName evidence="2">Uncharacterized protein</fullName>
    </submittedName>
</protein>
<organism evidence="2 3">
    <name type="scientific">Chitinophaga eiseniae</name>
    <dbReference type="NCBI Taxonomy" id="634771"/>
    <lineage>
        <taxon>Bacteria</taxon>
        <taxon>Pseudomonadati</taxon>
        <taxon>Bacteroidota</taxon>
        <taxon>Chitinophagia</taxon>
        <taxon>Chitinophagales</taxon>
        <taxon>Chitinophagaceae</taxon>
        <taxon>Chitinophaga</taxon>
    </lineage>
</organism>
<dbReference type="STRING" id="634771.SAMN04488128_103660"/>
<keyword evidence="3" id="KW-1185">Reference proteome</keyword>
<accession>A0A1T4SWW1</accession>
<evidence type="ECO:0000256" key="1">
    <source>
        <dbReference type="SAM" id="MobiDB-lite"/>
    </source>
</evidence>
<proteinExistence type="predicted"/>
<sequence>MGYVKEPKGVDWVVDPKPLTDKDRQIINEAIRYYRTTSQKLKSSGKRSDNSNKKTR</sequence>
<evidence type="ECO:0000313" key="3">
    <source>
        <dbReference type="Proteomes" id="UP000190367"/>
    </source>
</evidence>
<name>A0A1T4SWW1_9BACT</name>
<feature type="region of interest" description="Disordered" evidence="1">
    <location>
        <begin position="37"/>
        <end position="56"/>
    </location>
</feature>
<dbReference type="EMBL" id="FUWZ01000003">
    <property type="protein sequence ID" value="SKA32408.1"/>
    <property type="molecule type" value="Genomic_DNA"/>
</dbReference>
<evidence type="ECO:0000313" key="2">
    <source>
        <dbReference type="EMBL" id="SKA32408.1"/>
    </source>
</evidence>
<dbReference type="AlphaFoldDB" id="A0A1T4SWW1"/>
<gene>
    <name evidence="2" type="ORF">SAMN04488128_103660</name>
</gene>
<reference evidence="3" key="1">
    <citation type="submission" date="2017-02" db="EMBL/GenBank/DDBJ databases">
        <authorList>
            <person name="Varghese N."/>
            <person name="Submissions S."/>
        </authorList>
    </citation>
    <scope>NUCLEOTIDE SEQUENCE [LARGE SCALE GENOMIC DNA]</scope>
    <source>
        <strain evidence="3">DSM 22224</strain>
    </source>
</reference>
<dbReference type="Proteomes" id="UP000190367">
    <property type="component" value="Unassembled WGS sequence"/>
</dbReference>
<feature type="compositionally biased region" description="Basic and acidic residues" evidence="1">
    <location>
        <begin position="46"/>
        <end position="56"/>
    </location>
</feature>